<comment type="caution">
    <text evidence="2">The sequence shown here is derived from an EMBL/GenBank/DDBJ whole genome shotgun (WGS) entry which is preliminary data.</text>
</comment>
<dbReference type="AlphaFoldDB" id="A0A7W0C9G4"/>
<reference evidence="2 3" key="1">
    <citation type="submission" date="2020-07" db="EMBL/GenBank/DDBJ databases">
        <title>Genomic Encyclopedia of Type Strains, Phase IV (KMG-IV): sequencing the most valuable type-strain genomes for metagenomic binning, comparative biology and taxonomic classification.</title>
        <authorList>
            <person name="Goeker M."/>
        </authorList>
    </citation>
    <scope>NUCLEOTIDE SEQUENCE [LARGE SCALE GENOMIC DNA]</scope>
    <source>
        <strain evidence="2 3">DSM 17721</strain>
    </source>
</reference>
<dbReference type="RefSeq" id="WP_181551179.1">
    <property type="nucleotide sequence ID" value="NZ_JACDUS010000004.1"/>
</dbReference>
<sequence>MEVFFREKTKSTPRIHFDPEKHRLEISGESYPENSAKFYSPMLQWLEAYLQQLSNEDIHVDIELIYFNSSSSKVFMNFFDLLEEAAGKGVSVEIRWKYHPDNDIAQECGEEFQEDLQQVAFHLVEL</sequence>
<keyword evidence="3" id="KW-1185">Reference proteome</keyword>
<dbReference type="Proteomes" id="UP000525298">
    <property type="component" value="Unassembled WGS sequence"/>
</dbReference>
<dbReference type="EMBL" id="JACDUS010000004">
    <property type="protein sequence ID" value="MBA2881529.1"/>
    <property type="molecule type" value="Genomic_DNA"/>
</dbReference>
<evidence type="ECO:0000313" key="3">
    <source>
        <dbReference type="Proteomes" id="UP000525298"/>
    </source>
</evidence>
<dbReference type="Pfam" id="PF09345">
    <property type="entry name" value="SiaC"/>
    <property type="match status" value="1"/>
</dbReference>
<dbReference type="InterPro" id="IPR018530">
    <property type="entry name" value="SiaC"/>
</dbReference>
<evidence type="ECO:0000259" key="1">
    <source>
        <dbReference type="Pfam" id="PF09345"/>
    </source>
</evidence>
<name>A0A7W0C9G4_9BACT</name>
<feature type="domain" description="SiaC family regulatory phosphoprotein" evidence="1">
    <location>
        <begin position="7"/>
        <end position="125"/>
    </location>
</feature>
<organism evidence="2 3">
    <name type="scientific">Desulfosalsimonas propionicica</name>
    <dbReference type="NCBI Taxonomy" id="332175"/>
    <lineage>
        <taxon>Bacteria</taxon>
        <taxon>Pseudomonadati</taxon>
        <taxon>Thermodesulfobacteriota</taxon>
        <taxon>Desulfobacteria</taxon>
        <taxon>Desulfobacterales</taxon>
        <taxon>Desulfosalsimonadaceae</taxon>
        <taxon>Desulfosalsimonas</taxon>
    </lineage>
</organism>
<accession>A0A7W0C9G4</accession>
<protein>
    <recommendedName>
        <fullName evidence="1">SiaC family regulatory phosphoprotein domain-containing protein</fullName>
    </recommendedName>
</protein>
<gene>
    <name evidence="2" type="ORF">HNR65_001856</name>
</gene>
<proteinExistence type="predicted"/>
<evidence type="ECO:0000313" key="2">
    <source>
        <dbReference type="EMBL" id="MBA2881529.1"/>
    </source>
</evidence>